<evidence type="ECO:0000313" key="3">
    <source>
        <dbReference type="Proteomes" id="UP000815677"/>
    </source>
</evidence>
<dbReference type="EMBL" id="DF847781">
    <property type="protein sequence ID" value="GAT52528.1"/>
    <property type="molecule type" value="Genomic_DNA"/>
</dbReference>
<proteinExistence type="predicted"/>
<sequence>MFPLLLAAFASLHGALALLTPTGRTPSGKDIYTVPPGSRIAAYSASQIEVLAPNGTLLHTFSNTNSPSPSPSKREDYNDHFAQAYYDCGVDPLTGNTTQILTLNTTFVVPPIPENYESQFFFFGPSIEGFDPVTNVSVGLYQAALQYGASLQQGGPFWTLYATFESSTFYIIPGPAASSSPTPRQEGLPVNIVYPGDVITAALVYDPDGPMIAGQLDRVWYQAVYSGPATTGYEPLVVEVSFDFDPPARVRAQILLQEEGAWC</sequence>
<accession>A0ABQ0LN57</accession>
<keyword evidence="1" id="KW-0732">Signal</keyword>
<evidence type="ECO:0000313" key="2">
    <source>
        <dbReference type="EMBL" id="GAT52528.1"/>
    </source>
</evidence>
<dbReference type="Proteomes" id="UP000815677">
    <property type="component" value="Unassembled WGS sequence"/>
</dbReference>
<evidence type="ECO:0000256" key="1">
    <source>
        <dbReference type="SAM" id="SignalP"/>
    </source>
</evidence>
<organism evidence="2 3">
    <name type="scientific">Mycena chlorophos</name>
    <name type="common">Agaric fungus</name>
    <name type="synonym">Agaricus chlorophos</name>
    <dbReference type="NCBI Taxonomy" id="658473"/>
    <lineage>
        <taxon>Eukaryota</taxon>
        <taxon>Fungi</taxon>
        <taxon>Dikarya</taxon>
        <taxon>Basidiomycota</taxon>
        <taxon>Agaricomycotina</taxon>
        <taxon>Agaricomycetes</taxon>
        <taxon>Agaricomycetidae</taxon>
        <taxon>Agaricales</taxon>
        <taxon>Marasmiineae</taxon>
        <taxon>Mycenaceae</taxon>
        <taxon>Mycena</taxon>
    </lineage>
</organism>
<feature type="chain" id="PRO_5046966829" evidence="1">
    <location>
        <begin position="18"/>
        <end position="263"/>
    </location>
</feature>
<name>A0ABQ0LN57_MYCCL</name>
<reference evidence="2" key="1">
    <citation type="submission" date="2014-09" db="EMBL/GenBank/DDBJ databases">
        <title>Genome sequence of the luminous mushroom Mycena chlorophos for searching fungal bioluminescence genes.</title>
        <authorList>
            <person name="Tanaka Y."/>
            <person name="Kasuga D."/>
            <person name="Oba Y."/>
            <person name="Hase S."/>
            <person name="Sato K."/>
            <person name="Oba Y."/>
            <person name="Sakakibara Y."/>
        </authorList>
    </citation>
    <scope>NUCLEOTIDE SEQUENCE</scope>
</reference>
<gene>
    <name evidence="2" type="ORF">MCHLO_09570</name>
</gene>
<protein>
    <submittedName>
        <fullName evidence="2">Uncharacterized protein</fullName>
    </submittedName>
</protein>
<keyword evidence="3" id="KW-1185">Reference proteome</keyword>
<feature type="signal peptide" evidence="1">
    <location>
        <begin position="1"/>
        <end position="17"/>
    </location>
</feature>